<dbReference type="OrthoDB" id="3294811at2"/>
<sequence length="153" mass="17040">MSLFYTFYGEADVSSEDIRSTMMAVLGGSVGAEETIFRDGMYVEAYRVEPAESHATSGYFGFQDKVIAIFHFSNRASAETSDHNTVLMAEAVLAVFDAYPGRGVLLFNGSRAILQRLGDGIEFDAEWEDWSEIDEARPIVARHTVRRLAQPML</sequence>
<dbReference type="RefSeq" id="WP_130510901.1">
    <property type="nucleotide sequence ID" value="NZ_SHKY01000001.1"/>
</dbReference>
<accession>A0A4Q7ZMN3</accession>
<name>A0A4Q7ZMN3_9ACTN</name>
<protein>
    <submittedName>
        <fullName evidence="1">Uncharacterized protein</fullName>
    </submittedName>
</protein>
<dbReference type="InterPro" id="IPR049799">
    <property type="entry name" value="SitI3-like"/>
</dbReference>
<organism evidence="1 2">
    <name type="scientific">Krasilnikovia cinnamomea</name>
    <dbReference type="NCBI Taxonomy" id="349313"/>
    <lineage>
        <taxon>Bacteria</taxon>
        <taxon>Bacillati</taxon>
        <taxon>Actinomycetota</taxon>
        <taxon>Actinomycetes</taxon>
        <taxon>Micromonosporales</taxon>
        <taxon>Micromonosporaceae</taxon>
        <taxon>Krasilnikovia</taxon>
    </lineage>
</organism>
<dbReference type="Proteomes" id="UP000292564">
    <property type="component" value="Unassembled WGS sequence"/>
</dbReference>
<dbReference type="AlphaFoldDB" id="A0A4Q7ZMN3"/>
<reference evidence="1 2" key="1">
    <citation type="submission" date="2019-02" db="EMBL/GenBank/DDBJ databases">
        <title>Sequencing the genomes of 1000 actinobacteria strains.</title>
        <authorList>
            <person name="Klenk H.-P."/>
        </authorList>
    </citation>
    <scope>NUCLEOTIDE SEQUENCE [LARGE SCALE GENOMIC DNA]</scope>
    <source>
        <strain evidence="1 2">DSM 45162</strain>
    </source>
</reference>
<dbReference type="EMBL" id="SHKY01000001">
    <property type="protein sequence ID" value="RZU52268.1"/>
    <property type="molecule type" value="Genomic_DNA"/>
</dbReference>
<gene>
    <name evidence="1" type="ORF">EV385_4116</name>
</gene>
<comment type="caution">
    <text evidence="1">The sequence shown here is derived from an EMBL/GenBank/DDBJ whole genome shotgun (WGS) entry which is preliminary data.</text>
</comment>
<evidence type="ECO:0000313" key="2">
    <source>
        <dbReference type="Proteomes" id="UP000292564"/>
    </source>
</evidence>
<dbReference type="NCBIfam" id="NF040657">
    <property type="entry name" value="immun_SitI3"/>
    <property type="match status" value="1"/>
</dbReference>
<evidence type="ECO:0000313" key="1">
    <source>
        <dbReference type="EMBL" id="RZU52268.1"/>
    </source>
</evidence>
<proteinExistence type="predicted"/>
<keyword evidence="2" id="KW-1185">Reference proteome</keyword>